<proteinExistence type="inferred from homology"/>
<evidence type="ECO:0000256" key="2">
    <source>
        <dbReference type="ARBA" id="ARBA00008997"/>
    </source>
</evidence>
<evidence type="ECO:0000313" key="10">
    <source>
        <dbReference type="EMBL" id="EKC32888.1"/>
    </source>
</evidence>
<dbReference type="GO" id="GO:0030915">
    <property type="term" value="C:Smc5-Smc6 complex"/>
    <property type="evidence" value="ECO:0007669"/>
    <property type="project" value="UniProtKB-UniRule"/>
</dbReference>
<dbReference type="PANTHER" id="PTHR16140:SF0">
    <property type="entry name" value="NON-STRUCTURAL MAINTENANCE OF CHROMOSOMES ELEMENT 4"/>
    <property type="match status" value="1"/>
</dbReference>
<keyword evidence="6 7" id="KW-0539">Nucleus</keyword>
<dbReference type="EMBL" id="JH817223">
    <property type="protein sequence ID" value="EKC32888.1"/>
    <property type="molecule type" value="Genomic_DNA"/>
</dbReference>
<dbReference type="GO" id="GO:0005634">
    <property type="term" value="C:nucleus"/>
    <property type="evidence" value="ECO:0007669"/>
    <property type="project" value="UniProtKB-SubCell"/>
</dbReference>
<name>K1QG60_MAGGI</name>
<keyword evidence="5 7" id="KW-0234">DNA repair</keyword>
<dbReference type="GO" id="GO:0006281">
    <property type="term" value="P:DNA repair"/>
    <property type="evidence" value="ECO:0007669"/>
    <property type="project" value="UniProtKB-UniRule"/>
</dbReference>
<evidence type="ECO:0000256" key="3">
    <source>
        <dbReference type="ARBA" id="ARBA00022763"/>
    </source>
</evidence>
<accession>K1QG60</accession>
<dbReference type="InterPro" id="IPR014854">
    <property type="entry name" value="Nse4_C"/>
</dbReference>
<feature type="compositionally biased region" description="Basic and acidic residues" evidence="8">
    <location>
        <begin position="156"/>
        <end position="174"/>
    </location>
</feature>
<comment type="subcellular location">
    <subcellularLocation>
        <location evidence="1 7">Nucleus</location>
    </subcellularLocation>
</comment>
<dbReference type="InParanoid" id="K1QG60"/>
<dbReference type="Pfam" id="PF08743">
    <property type="entry name" value="Nse4_C"/>
    <property type="match status" value="1"/>
</dbReference>
<feature type="region of interest" description="Disordered" evidence="8">
    <location>
        <begin position="1"/>
        <end position="44"/>
    </location>
</feature>
<comment type="function">
    <text evidence="7">Component of the SMC5-SMC6 complex, that promotes sister chromatid alignment after DNA damage and facilitates double-stranded DNA breaks (DSBs) repair via homologous recombination between sister chromatids.</text>
</comment>
<dbReference type="HOGENOM" id="CLU_511174_0_0_1"/>
<evidence type="ECO:0000256" key="4">
    <source>
        <dbReference type="ARBA" id="ARBA00023172"/>
    </source>
</evidence>
<keyword evidence="3 7" id="KW-0227">DNA damage</keyword>
<comment type="subunit">
    <text evidence="7">Component of the SMC5-SMC6 complex.</text>
</comment>
<dbReference type="InterPro" id="IPR027786">
    <property type="entry name" value="Nse4/EID"/>
</dbReference>
<protein>
    <recommendedName>
        <fullName evidence="7">Non-structural maintenance of chromosomes element 4</fullName>
    </recommendedName>
</protein>
<comment type="similarity">
    <text evidence="2 7">Belongs to the NSE4 family.</text>
</comment>
<keyword evidence="4 7" id="KW-0233">DNA recombination</keyword>
<organism evidence="10">
    <name type="scientific">Magallana gigas</name>
    <name type="common">Pacific oyster</name>
    <name type="synonym">Crassostrea gigas</name>
    <dbReference type="NCBI Taxonomy" id="29159"/>
    <lineage>
        <taxon>Eukaryota</taxon>
        <taxon>Metazoa</taxon>
        <taxon>Spiralia</taxon>
        <taxon>Lophotrochozoa</taxon>
        <taxon>Mollusca</taxon>
        <taxon>Bivalvia</taxon>
        <taxon>Autobranchia</taxon>
        <taxon>Pteriomorphia</taxon>
        <taxon>Ostreida</taxon>
        <taxon>Ostreoidea</taxon>
        <taxon>Ostreidae</taxon>
        <taxon>Magallana</taxon>
    </lineage>
</organism>
<evidence type="ECO:0000256" key="5">
    <source>
        <dbReference type="ARBA" id="ARBA00023204"/>
    </source>
</evidence>
<evidence type="ECO:0000256" key="1">
    <source>
        <dbReference type="ARBA" id="ARBA00004123"/>
    </source>
</evidence>
<dbReference type="AlphaFoldDB" id="K1QG60"/>
<evidence type="ECO:0000256" key="8">
    <source>
        <dbReference type="SAM" id="MobiDB-lite"/>
    </source>
</evidence>
<evidence type="ECO:0000259" key="9">
    <source>
        <dbReference type="Pfam" id="PF08743"/>
    </source>
</evidence>
<sequence length="533" mass="60730">MAGVKRKTNTANSNASASHGAESDSDETSVSTTKQKHDMINPESTSLTEALKTANDLNKDVKMPREGALDSATILMISNYGRMKVDNLKTDFLKFEPIEYAEKLISFVNQGQPRQSQDIAISNQGWINLGKASQKFFMKSPAFHFMAGSFERGEPVKKVRRAPDSQRLDKENLSDKATVPKQMKSFDESDKSEATTAEVEKLLDLLQKLYRENERNPICYFEFVLHPESFSQTVENMFYTSFLVRDGLANIKLDDEKLPLIEPIQNPEQEKVRKNLPHKQAVVSLSPQEWKLAKKCFDHSEGTWTNSDDKTEFCIKKGFAGRFTIKNLRDYNPVVQANLTVLNVQQSDFGVTFSCWVSSDSDMDTPKFSVKLRQEGNNHRYHALVVHDDSRNEDNDIADHITSTLEREGYKICNRIEGFGRGVFSHFGGYLEQSASIIILDMESDSDDSNTFRVFIESSLRNMADSLVGFTVIQRKGMENSMMDSVEYKGLKRLQWPGSESSDRQRQKFYKQLQLRLPKPVKLDERTPLLQNV</sequence>
<evidence type="ECO:0000256" key="6">
    <source>
        <dbReference type="ARBA" id="ARBA00023242"/>
    </source>
</evidence>
<feature type="domain" description="Non-structural maintenance of chromosome element 4 C-terminal" evidence="9">
    <location>
        <begin position="217"/>
        <end position="301"/>
    </location>
</feature>
<dbReference type="GO" id="GO:0006310">
    <property type="term" value="P:DNA recombination"/>
    <property type="evidence" value="ECO:0007669"/>
    <property type="project" value="UniProtKB-UniRule"/>
</dbReference>
<gene>
    <name evidence="10" type="ORF">CGI_10024450</name>
</gene>
<feature type="region of interest" description="Disordered" evidence="8">
    <location>
        <begin position="156"/>
        <end position="192"/>
    </location>
</feature>
<dbReference type="PANTHER" id="PTHR16140">
    <property type="entry name" value="NON-STRUCTURAL MAINTENANCE OF CHROMOSOMES ELEMENT 4"/>
    <property type="match status" value="1"/>
</dbReference>
<reference evidence="10" key="1">
    <citation type="journal article" date="2012" name="Nature">
        <title>The oyster genome reveals stress adaptation and complexity of shell formation.</title>
        <authorList>
            <person name="Zhang G."/>
            <person name="Fang X."/>
            <person name="Guo X."/>
            <person name="Li L."/>
            <person name="Luo R."/>
            <person name="Xu F."/>
            <person name="Yang P."/>
            <person name="Zhang L."/>
            <person name="Wang X."/>
            <person name="Qi H."/>
            <person name="Xiong Z."/>
            <person name="Que H."/>
            <person name="Xie Y."/>
            <person name="Holland P.W."/>
            <person name="Paps J."/>
            <person name="Zhu Y."/>
            <person name="Wu F."/>
            <person name="Chen Y."/>
            <person name="Wang J."/>
            <person name="Peng C."/>
            <person name="Meng J."/>
            <person name="Yang L."/>
            <person name="Liu J."/>
            <person name="Wen B."/>
            <person name="Zhang N."/>
            <person name="Huang Z."/>
            <person name="Zhu Q."/>
            <person name="Feng Y."/>
            <person name="Mount A."/>
            <person name="Hedgecock D."/>
            <person name="Xu Z."/>
            <person name="Liu Y."/>
            <person name="Domazet-Loso T."/>
            <person name="Du Y."/>
            <person name="Sun X."/>
            <person name="Zhang S."/>
            <person name="Liu B."/>
            <person name="Cheng P."/>
            <person name="Jiang X."/>
            <person name="Li J."/>
            <person name="Fan D."/>
            <person name="Wang W."/>
            <person name="Fu W."/>
            <person name="Wang T."/>
            <person name="Wang B."/>
            <person name="Zhang J."/>
            <person name="Peng Z."/>
            <person name="Li Y."/>
            <person name="Li N."/>
            <person name="Wang J."/>
            <person name="Chen M."/>
            <person name="He Y."/>
            <person name="Tan F."/>
            <person name="Song X."/>
            <person name="Zheng Q."/>
            <person name="Huang R."/>
            <person name="Yang H."/>
            <person name="Du X."/>
            <person name="Chen L."/>
            <person name="Yang M."/>
            <person name="Gaffney P.M."/>
            <person name="Wang S."/>
            <person name="Luo L."/>
            <person name="She Z."/>
            <person name="Ming Y."/>
            <person name="Huang W."/>
            <person name="Zhang S."/>
            <person name="Huang B."/>
            <person name="Zhang Y."/>
            <person name="Qu T."/>
            <person name="Ni P."/>
            <person name="Miao G."/>
            <person name="Wang J."/>
            <person name="Wang Q."/>
            <person name="Steinberg C.E."/>
            <person name="Wang H."/>
            <person name="Li N."/>
            <person name="Qian L."/>
            <person name="Zhang G."/>
            <person name="Li Y."/>
            <person name="Yang H."/>
            <person name="Liu X."/>
            <person name="Wang J."/>
            <person name="Yin Y."/>
            <person name="Wang J."/>
        </authorList>
    </citation>
    <scope>NUCLEOTIDE SEQUENCE [LARGE SCALE GENOMIC DNA]</scope>
    <source>
        <strain evidence="10">05x7-T-G4-1.051#20</strain>
    </source>
</reference>
<evidence type="ECO:0000256" key="7">
    <source>
        <dbReference type="RuleBase" id="RU365071"/>
    </source>
</evidence>